<reference evidence="7" key="1">
    <citation type="submission" date="2021-10" db="EMBL/GenBank/DDBJ databases">
        <title>Tropical sea cucumber genome reveals ecological adaptation and Cuvierian tubules defense mechanism.</title>
        <authorList>
            <person name="Chen T."/>
        </authorList>
    </citation>
    <scope>NUCLEOTIDE SEQUENCE</scope>
    <source>
        <strain evidence="7">Nanhai2018</strain>
        <tissue evidence="7">Muscle</tissue>
    </source>
</reference>
<accession>A0A9Q1BGC3</accession>
<dbReference type="PRINTS" id="PR00825">
    <property type="entry name" value="DOLALLERGEN"/>
</dbReference>
<dbReference type="AlphaFoldDB" id="A0A9Q1BGC3"/>
<dbReference type="EMBL" id="JAIZAY010000017">
    <property type="protein sequence ID" value="KAJ8025505.1"/>
    <property type="molecule type" value="Genomic_DNA"/>
</dbReference>
<dbReference type="GO" id="GO:0016042">
    <property type="term" value="P:lipid catabolic process"/>
    <property type="evidence" value="ECO:0007669"/>
    <property type="project" value="TreeGrafter"/>
</dbReference>
<feature type="domain" description="Lipase" evidence="6">
    <location>
        <begin position="22"/>
        <end position="338"/>
    </location>
</feature>
<comment type="caution">
    <text evidence="7">The sequence shown here is derived from an EMBL/GenBank/DDBJ whole genome shotgun (WGS) entry which is preliminary data.</text>
</comment>
<sequence>MKHFFVVLLGITVACKSVWGAQVCFDELGCFTDDTFCSDNNFPPWDPEAIKTQFFLYTRNDPSQYEVLDRKDAASVTSSKYDGSKGTKFIIHGYTDTIFGERFLDIKDRLLAKEDLNVIMVDWAKGADSLYDKARQNIRVVGMEIALLTALLNSQFGADFSKMHFIGHSLGAHTAGYAGAAQPGYGRITGMDNFTSAGLDPAGPGYRNVLDSCKLDPSDALFVDCIHTDGDYIFQGGAGLLEPLGHVDIYPNGGKDMPGCFLLDPVCDHSRVLYYFAESISSESCVFTAYPCDSWDNFRRGRCSLSCDAGECTQMGYNADLFSATGSFYLQTESRSPYCDSGSYVL</sequence>
<evidence type="ECO:0000256" key="1">
    <source>
        <dbReference type="ARBA" id="ARBA00004613"/>
    </source>
</evidence>
<evidence type="ECO:0000256" key="3">
    <source>
        <dbReference type="ARBA" id="ARBA00022525"/>
    </source>
</evidence>
<proteinExistence type="inferred from homology"/>
<feature type="chain" id="PRO_5040346142" evidence="5">
    <location>
        <begin position="21"/>
        <end position="346"/>
    </location>
</feature>
<dbReference type="PROSITE" id="PS51257">
    <property type="entry name" value="PROKAR_LIPOPROTEIN"/>
    <property type="match status" value="1"/>
</dbReference>
<dbReference type="OrthoDB" id="199913at2759"/>
<evidence type="ECO:0000256" key="5">
    <source>
        <dbReference type="SAM" id="SignalP"/>
    </source>
</evidence>
<organism evidence="7 8">
    <name type="scientific">Holothuria leucospilota</name>
    <name type="common">Black long sea cucumber</name>
    <name type="synonym">Mertensiothuria leucospilota</name>
    <dbReference type="NCBI Taxonomy" id="206669"/>
    <lineage>
        <taxon>Eukaryota</taxon>
        <taxon>Metazoa</taxon>
        <taxon>Echinodermata</taxon>
        <taxon>Eleutherozoa</taxon>
        <taxon>Echinozoa</taxon>
        <taxon>Holothuroidea</taxon>
        <taxon>Aspidochirotacea</taxon>
        <taxon>Aspidochirotida</taxon>
        <taxon>Holothuriidae</taxon>
        <taxon>Holothuria</taxon>
    </lineage>
</organism>
<feature type="signal peptide" evidence="5">
    <location>
        <begin position="1"/>
        <end position="20"/>
    </location>
</feature>
<dbReference type="PRINTS" id="PR00821">
    <property type="entry name" value="TAGLIPASE"/>
</dbReference>
<dbReference type="CDD" id="cd00707">
    <property type="entry name" value="Pancreat_lipase_like"/>
    <property type="match status" value="1"/>
</dbReference>
<evidence type="ECO:0000259" key="6">
    <source>
        <dbReference type="Pfam" id="PF00151"/>
    </source>
</evidence>
<dbReference type="InterPro" id="IPR029058">
    <property type="entry name" value="AB_hydrolase_fold"/>
</dbReference>
<dbReference type="PANTHER" id="PTHR11610:SF178">
    <property type="entry name" value="LIPASE MEMBER H-A-LIKE PROTEIN"/>
    <property type="match status" value="1"/>
</dbReference>
<dbReference type="Pfam" id="PF00151">
    <property type="entry name" value="Lipase"/>
    <property type="match status" value="1"/>
</dbReference>
<dbReference type="InterPro" id="IPR013818">
    <property type="entry name" value="Lipase"/>
</dbReference>
<evidence type="ECO:0000256" key="4">
    <source>
        <dbReference type="RuleBase" id="RU004262"/>
    </source>
</evidence>
<dbReference type="Gene3D" id="3.40.50.1820">
    <property type="entry name" value="alpha/beta hydrolase"/>
    <property type="match status" value="1"/>
</dbReference>
<name>A0A9Q1BGC3_HOLLE</name>
<dbReference type="SUPFAM" id="SSF53474">
    <property type="entry name" value="alpha/beta-Hydrolases"/>
    <property type="match status" value="1"/>
</dbReference>
<dbReference type="InterPro" id="IPR033906">
    <property type="entry name" value="Lipase_N"/>
</dbReference>
<dbReference type="Proteomes" id="UP001152320">
    <property type="component" value="Chromosome 17"/>
</dbReference>
<keyword evidence="8" id="KW-1185">Reference proteome</keyword>
<evidence type="ECO:0000313" key="7">
    <source>
        <dbReference type="EMBL" id="KAJ8025505.1"/>
    </source>
</evidence>
<comment type="similarity">
    <text evidence="2 4">Belongs to the AB hydrolase superfamily. Lipase family.</text>
</comment>
<dbReference type="GO" id="GO:0016298">
    <property type="term" value="F:lipase activity"/>
    <property type="evidence" value="ECO:0007669"/>
    <property type="project" value="InterPro"/>
</dbReference>
<keyword evidence="3" id="KW-0964">Secreted</keyword>
<gene>
    <name evidence="7" type="ORF">HOLleu_33081</name>
</gene>
<dbReference type="InterPro" id="IPR000734">
    <property type="entry name" value="TAG_lipase"/>
</dbReference>
<keyword evidence="5" id="KW-0732">Signal</keyword>
<evidence type="ECO:0000256" key="2">
    <source>
        <dbReference type="ARBA" id="ARBA00010701"/>
    </source>
</evidence>
<comment type="subcellular location">
    <subcellularLocation>
        <location evidence="1">Secreted</location>
    </subcellularLocation>
</comment>
<dbReference type="PANTHER" id="PTHR11610">
    <property type="entry name" value="LIPASE"/>
    <property type="match status" value="1"/>
</dbReference>
<dbReference type="InterPro" id="IPR002334">
    <property type="entry name" value="Allerg_PlipaseA1"/>
</dbReference>
<dbReference type="GO" id="GO:0005615">
    <property type="term" value="C:extracellular space"/>
    <property type="evidence" value="ECO:0007669"/>
    <property type="project" value="TreeGrafter"/>
</dbReference>
<evidence type="ECO:0000313" key="8">
    <source>
        <dbReference type="Proteomes" id="UP001152320"/>
    </source>
</evidence>
<protein>
    <submittedName>
        <fullName evidence="7">Pancreatic triacylglycerol lipase</fullName>
    </submittedName>
</protein>